<accession>A0A0S7BM86</accession>
<name>A0A0S7BM86_9CHLR</name>
<dbReference type="Pfam" id="PF03795">
    <property type="entry name" value="YCII"/>
    <property type="match status" value="1"/>
</dbReference>
<dbReference type="InterPro" id="IPR011008">
    <property type="entry name" value="Dimeric_a/b-barrel"/>
</dbReference>
<evidence type="ECO:0000313" key="4">
    <source>
        <dbReference type="Proteomes" id="UP000055060"/>
    </source>
</evidence>
<dbReference type="OrthoDB" id="9814407at2"/>
<dbReference type="EMBL" id="DF967972">
    <property type="protein sequence ID" value="GAP14810.1"/>
    <property type="molecule type" value="Genomic_DNA"/>
</dbReference>
<dbReference type="SUPFAM" id="SSF54909">
    <property type="entry name" value="Dimeric alpha+beta barrel"/>
    <property type="match status" value="1"/>
</dbReference>
<gene>
    <name evidence="3" type="ORF">LARV_02586</name>
</gene>
<dbReference type="PANTHER" id="PTHR37828">
    <property type="entry name" value="GSR2449 PROTEIN"/>
    <property type="match status" value="1"/>
</dbReference>
<feature type="domain" description="YCII-related" evidence="2">
    <location>
        <begin position="10"/>
        <end position="83"/>
    </location>
</feature>
<dbReference type="InterPro" id="IPR005545">
    <property type="entry name" value="YCII"/>
</dbReference>
<protein>
    <submittedName>
        <fullName evidence="3">Uncharacterized protein conserved in bacteria</fullName>
    </submittedName>
</protein>
<proteinExistence type="inferred from homology"/>
<dbReference type="Proteomes" id="UP000055060">
    <property type="component" value="Unassembled WGS sequence"/>
</dbReference>
<sequence>MKYFLGEIHYLVPNEQLDQFVSLHRAFLQTGYDQDILLISGPKVPRTGAYLVARSESLDDLLAFFANDPYQLNHLASYTFQEFNPVKFHPCIQDWIQS</sequence>
<organism evidence="3">
    <name type="scientific">Longilinea arvoryzae</name>
    <dbReference type="NCBI Taxonomy" id="360412"/>
    <lineage>
        <taxon>Bacteria</taxon>
        <taxon>Bacillati</taxon>
        <taxon>Chloroflexota</taxon>
        <taxon>Anaerolineae</taxon>
        <taxon>Anaerolineales</taxon>
        <taxon>Anaerolineaceae</taxon>
        <taxon>Longilinea</taxon>
    </lineage>
</organism>
<evidence type="ECO:0000313" key="3">
    <source>
        <dbReference type="EMBL" id="GAP14810.1"/>
    </source>
</evidence>
<dbReference type="AlphaFoldDB" id="A0A0S7BM86"/>
<keyword evidence="4" id="KW-1185">Reference proteome</keyword>
<reference evidence="3" key="1">
    <citation type="submission" date="2015-07" db="EMBL/GenBank/DDBJ databases">
        <title>Draft Genome Sequences of Anaerolinea thermolimosa IMO-1, Bellilinea caldifistulae GOMI-1, Leptolinea tardivitalis YMTK-2, Levilinea saccharolytica KIBI-1,Longilinea arvoryzae KOME-1, Previously Described as Members of the Anaerolineaceae (Chloroflexi).</title>
        <authorList>
            <person name="Sekiguchi Y."/>
            <person name="Ohashi A."/>
            <person name="Matsuura N."/>
            <person name="Tourlousse M.D."/>
        </authorList>
    </citation>
    <scope>NUCLEOTIDE SEQUENCE [LARGE SCALE GENOMIC DNA]</scope>
    <source>
        <strain evidence="3">KOME-1</strain>
    </source>
</reference>
<evidence type="ECO:0000256" key="1">
    <source>
        <dbReference type="ARBA" id="ARBA00007689"/>
    </source>
</evidence>
<dbReference type="PANTHER" id="PTHR37828:SF1">
    <property type="entry name" value="YCII-RELATED DOMAIN-CONTAINING PROTEIN"/>
    <property type="match status" value="1"/>
</dbReference>
<dbReference type="RefSeq" id="WP_075074038.1">
    <property type="nucleotide sequence ID" value="NZ_DF967972.1"/>
</dbReference>
<dbReference type="STRING" id="360412.LARV_02586"/>
<evidence type="ECO:0000259" key="2">
    <source>
        <dbReference type="Pfam" id="PF03795"/>
    </source>
</evidence>
<comment type="similarity">
    <text evidence="1">Belongs to the YciI family.</text>
</comment>